<accession>A0ABT0UGJ3</accession>
<dbReference type="Proteomes" id="UP001431429">
    <property type="component" value="Unassembled WGS sequence"/>
</dbReference>
<sequence length="126" mass="13313">MRIVISCSHGAAEEELRSLYAWLLAVPPARRHAGLALGASQPPELHHQGELVDILSLVLGSGFSAGSFSLALATWRATRPQEPVIRVERPDGVGITLTNVTPGEAERLVRLLGGESAPDSESEPSG</sequence>
<evidence type="ECO:0000313" key="2">
    <source>
        <dbReference type="Proteomes" id="UP001431429"/>
    </source>
</evidence>
<reference evidence="1" key="1">
    <citation type="submission" date="2022-06" db="EMBL/GenBank/DDBJ databases">
        <title>Genome public.</title>
        <authorList>
            <person name="Sun Q."/>
        </authorList>
    </citation>
    <scope>NUCLEOTIDE SEQUENCE</scope>
    <source>
        <strain evidence="1">CWNU-1</strain>
    </source>
</reference>
<organism evidence="1 2">
    <name type="scientific">Streptomyces albipurpureus</name>
    <dbReference type="NCBI Taxonomy" id="2897419"/>
    <lineage>
        <taxon>Bacteria</taxon>
        <taxon>Bacillati</taxon>
        <taxon>Actinomycetota</taxon>
        <taxon>Actinomycetes</taxon>
        <taxon>Kitasatosporales</taxon>
        <taxon>Streptomycetaceae</taxon>
        <taxon>Streptomyces</taxon>
    </lineage>
</organism>
<evidence type="ECO:0000313" key="1">
    <source>
        <dbReference type="EMBL" id="MCM2387555.1"/>
    </source>
</evidence>
<gene>
    <name evidence="1" type="ORF">NBG84_04390</name>
</gene>
<name>A0ABT0UGJ3_9ACTN</name>
<dbReference type="RefSeq" id="WP_250917914.1">
    <property type="nucleotide sequence ID" value="NZ_JAMQAW010000003.1"/>
</dbReference>
<protein>
    <submittedName>
        <fullName evidence="1">Uncharacterized protein</fullName>
    </submittedName>
</protein>
<keyword evidence="2" id="KW-1185">Reference proteome</keyword>
<comment type="caution">
    <text evidence="1">The sequence shown here is derived from an EMBL/GenBank/DDBJ whole genome shotgun (WGS) entry which is preliminary data.</text>
</comment>
<dbReference type="EMBL" id="JAMQAW010000003">
    <property type="protein sequence ID" value="MCM2387555.1"/>
    <property type="molecule type" value="Genomic_DNA"/>
</dbReference>
<proteinExistence type="predicted"/>
<dbReference type="InterPro" id="IPR045428">
    <property type="entry name" value="EACC1"/>
</dbReference>
<dbReference type="Pfam" id="PF19953">
    <property type="entry name" value="EACC1"/>
    <property type="match status" value="1"/>
</dbReference>